<dbReference type="HOGENOM" id="CLU_2946806_0_0_1"/>
<evidence type="ECO:0000313" key="2">
    <source>
        <dbReference type="Proteomes" id="UP000009168"/>
    </source>
</evidence>
<gene>
    <name evidence="1" type="ORF">TTHERM_00481180</name>
</gene>
<accession>I7M852</accession>
<proteinExistence type="predicted"/>
<dbReference type="InParanoid" id="I7M852"/>
<dbReference type="KEGG" id="tet:TTHERM_00481180"/>
<keyword evidence="2" id="KW-1185">Reference proteome</keyword>
<dbReference type="EMBL" id="GG662667">
    <property type="protein sequence ID" value="EAR97184.1"/>
    <property type="molecule type" value="Genomic_DNA"/>
</dbReference>
<organism evidence="1 2">
    <name type="scientific">Tetrahymena thermophila (strain SB210)</name>
    <dbReference type="NCBI Taxonomy" id="312017"/>
    <lineage>
        <taxon>Eukaryota</taxon>
        <taxon>Sar</taxon>
        <taxon>Alveolata</taxon>
        <taxon>Ciliophora</taxon>
        <taxon>Intramacronucleata</taxon>
        <taxon>Oligohymenophorea</taxon>
        <taxon>Hymenostomatida</taxon>
        <taxon>Tetrahymenina</taxon>
        <taxon>Tetrahymenidae</taxon>
        <taxon>Tetrahymena</taxon>
    </lineage>
</organism>
<name>I7M852_TETTS</name>
<reference evidence="2" key="1">
    <citation type="journal article" date="2006" name="PLoS Biol.">
        <title>Macronuclear genome sequence of the ciliate Tetrahymena thermophila, a model eukaryote.</title>
        <authorList>
            <person name="Eisen J.A."/>
            <person name="Coyne R.S."/>
            <person name="Wu M."/>
            <person name="Wu D."/>
            <person name="Thiagarajan M."/>
            <person name="Wortman J.R."/>
            <person name="Badger J.H."/>
            <person name="Ren Q."/>
            <person name="Amedeo P."/>
            <person name="Jones K.M."/>
            <person name="Tallon L.J."/>
            <person name="Delcher A.L."/>
            <person name="Salzberg S.L."/>
            <person name="Silva J.C."/>
            <person name="Haas B.J."/>
            <person name="Majoros W.H."/>
            <person name="Farzad M."/>
            <person name="Carlton J.M."/>
            <person name="Smith R.K. Jr."/>
            <person name="Garg J."/>
            <person name="Pearlman R.E."/>
            <person name="Karrer K.M."/>
            <person name="Sun L."/>
            <person name="Manning G."/>
            <person name="Elde N.C."/>
            <person name="Turkewitz A.P."/>
            <person name="Asai D.J."/>
            <person name="Wilkes D.E."/>
            <person name="Wang Y."/>
            <person name="Cai H."/>
            <person name="Collins K."/>
            <person name="Stewart B.A."/>
            <person name="Lee S.R."/>
            <person name="Wilamowska K."/>
            <person name="Weinberg Z."/>
            <person name="Ruzzo W.L."/>
            <person name="Wloga D."/>
            <person name="Gaertig J."/>
            <person name="Frankel J."/>
            <person name="Tsao C.-C."/>
            <person name="Gorovsky M.A."/>
            <person name="Keeling P.J."/>
            <person name="Waller R.F."/>
            <person name="Patron N.J."/>
            <person name="Cherry J.M."/>
            <person name="Stover N.A."/>
            <person name="Krieger C.J."/>
            <person name="del Toro C."/>
            <person name="Ryder H.F."/>
            <person name="Williamson S.C."/>
            <person name="Barbeau R.A."/>
            <person name="Hamilton E.P."/>
            <person name="Orias E."/>
        </authorList>
    </citation>
    <scope>NUCLEOTIDE SEQUENCE [LARGE SCALE GENOMIC DNA]</scope>
    <source>
        <strain evidence="2">SB210</strain>
    </source>
</reference>
<evidence type="ECO:0000313" key="1">
    <source>
        <dbReference type="EMBL" id="EAR97184.1"/>
    </source>
</evidence>
<dbReference type="RefSeq" id="XP_001017429.1">
    <property type="nucleotide sequence ID" value="XM_001017429.1"/>
</dbReference>
<protein>
    <submittedName>
        <fullName evidence="1">Uncharacterized protein</fullName>
    </submittedName>
</protein>
<dbReference type="AlphaFoldDB" id="I7M852"/>
<dbReference type="GeneID" id="7832912"/>
<sequence>MEQFVAISISKTGVVFLSDNYRHKEFEVVFSEEGNKVIKSLNKQKNNLNQKHIYRMNSSK</sequence>
<dbReference type="Proteomes" id="UP000009168">
    <property type="component" value="Unassembled WGS sequence"/>
</dbReference>